<dbReference type="AlphaFoldDB" id="B6VUY7"/>
<evidence type="ECO:0000313" key="1">
    <source>
        <dbReference type="EMBL" id="EEB26361.1"/>
    </source>
</evidence>
<reference evidence="1 2" key="1">
    <citation type="submission" date="2008-10" db="EMBL/GenBank/DDBJ databases">
        <title>Draft genome sequence of Bacteroides dorei (DSM 17855).</title>
        <authorList>
            <person name="Sudarsanam P."/>
            <person name="Ley R."/>
            <person name="Guruge J."/>
            <person name="Turnbaugh P.J."/>
            <person name="Mahowald M."/>
            <person name="Liep D."/>
            <person name="Gordon J."/>
        </authorList>
    </citation>
    <scope>NUCLEOTIDE SEQUENCE [LARGE SCALE GENOMIC DNA]</scope>
    <source>
        <strain evidence="1 2">DSM 17855</strain>
    </source>
</reference>
<accession>B6VUY7</accession>
<sequence>MKIEYIIEVAVIFDEKRNSGTKLDAYICTVNKMFHLKPIVYGLYPKD</sequence>
<reference evidence="1 2" key="2">
    <citation type="submission" date="2008-10" db="EMBL/GenBank/DDBJ databases">
        <authorList>
            <person name="Fulton L."/>
            <person name="Clifton S."/>
            <person name="Fulton B."/>
            <person name="Xu J."/>
            <person name="Minx P."/>
            <person name="Pepin K.H."/>
            <person name="Johnson M."/>
            <person name="Thiruvilangam P."/>
            <person name="Bhonagiri V."/>
            <person name="Nash W.E."/>
            <person name="Mardis E.R."/>
            <person name="Wilson R.K."/>
        </authorList>
    </citation>
    <scope>NUCLEOTIDE SEQUENCE [LARGE SCALE GENOMIC DNA]</scope>
    <source>
        <strain evidence="1 2">DSM 17855</strain>
    </source>
</reference>
<dbReference type="HOGENOM" id="CLU_3164576_0_0_10"/>
<proteinExistence type="predicted"/>
<name>B6VUY7_9BACT</name>
<evidence type="ECO:0000313" key="2">
    <source>
        <dbReference type="Proteomes" id="UP000004849"/>
    </source>
</evidence>
<organism evidence="1 2">
    <name type="scientific">Phocaeicola dorei DSM 17855</name>
    <dbReference type="NCBI Taxonomy" id="483217"/>
    <lineage>
        <taxon>Bacteria</taxon>
        <taxon>Pseudomonadati</taxon>
        <taxon>Bacteroidota</taxon>
        <taxon>Bacteroidia</taxon>
        <taxon>Bacteroidales</taxon>
        <taxon>Bacteroidaceae</taxon>
        <taxon>Phocaeicola</taxon>
    </lineage>
</organism>
<dbReference type="EMBL" id="ABWZ01000018">
    <property type="protein sequence ID" value="EEB26361.1"/>
    <property type="molecule type" value="Genomic_DNA"/>
</dbReference>
<protein>
    <submittedName>
        <fullName evidence="1">Uncharacterized protein</fullName>
    </submittedName>
</protein>
<gene>
    <name evidence="1" type="ORF">BACDOR_01095</name>
</gene>
<dbReference type="Proteomes" id="UP000004849">
    <property type="component" value="Unassembled WGS sequence"/>
</dbReference>